<gene>
    <name evidence="1" type="ORF">GCM10010964_07030</name>
</gene>
<name>A0A8J2Z9C6_9PROT</name>
<sequence length="126" mass="13114">MASHIFTRDHGSFSSMRQPDWLPEAIETAANDREAPPFAVAVRTAAGVEAGASLLCLPQNRGYAVLLVTAEGARRTVMFQNEGAALAFFLEQGVAFARTVAETLRAAAPAAADPAAAARRAAASAD</sequence>
<dbReference type="RefSeq" id="WP_188898530.1">
    <property type="nucleotide sequence ID" value="NZ_BMKS01000002.1"/>
</dbReference>
<evidence type="ECO:0000313" key="2">
    <source>
        <dbReference type="Proteomes" id="UP000597507"/>
    </source>
</evidence>
<reference evidence="1 2" key="1">
    <citation type="journal article" date="2014" name="Int. J. Syst. Evol. Microbiol.">
        <title>Complete genome sequence of Corynebacterium casei LMG S-19264T (=DSM 44701T), isolated from a smear-ripened cheese.</title>
        <authorList>
            <consortium name="US DOE Joint Genome Institute (JGI-PGF)"/>
            <person name="Walter F."/>
            <person name="Albersmeier A."/>
            <person name="Kalinowski J."/>
            <person name="Ruckert C."/>
        </authorList>
    </citation>
    <scope>NUCLEOTIDE SEQUENCE [LARGE SCALE GENOMIC DNA]</scope>
    <source>
        <strain evidence="1 2">CGMCC 1.16330</strain>
    </source>
</reference>
<proteinExistence type="predicted"/>
<comment type="caution">
    <text evidence="1">The sequence shown here is derived from an EMBL/GenBank/DDBJ whole genome shotgun (WGS) entry which is preliminary data.</text>
</comment>
<dbReference type="AlphaFoldDB" id="A0A8J2Z9C6"/>
<dbReference type="EMBL" id="BMKS01000002">
    <property type="protein sequence ID" value="GGG21438.1"/>
    <property type="molecule type" value="Genomic_DNA"/>
</dbReference>
<protein>
    <submittedName>
        <fullName evidence="1">Uncharacterized protein</fullName>
    </submittedName>
</protein>
<dbReference type="Proteomes" id="UP000597507">
    <property type="component" value="Unassembled WGS sequence"/>
</dbReference>
<evidence type="ECO:0000313" key="1">
    <source>
        <dbReference type="EMBL" id="GGG21438.1"/>
    </source>
</evidence>
<keyword evidence="2" id="KW-1185">Reference proteome</keyword>
<accession>A0A8J2Z9C6</accession>
<organism evidence="1 2">
    <name type="scientific">Caldovatus sediminis</name>
    <dbReference type="NCBI Taxonomy" id="2041189"/>
    <lineage>
        <taxon>Bacteria</taxon>
        <taxon>Pseudomonadati</taxon>
        <taxon>Pseudomonadota</taxon>
        <taxon>Alphaproteobacteria</taxon>
        <taxon>Acetobacterales</taxon>
        <taxon>Roseomonadaceae</taxon>
        <taxon>Caldovatus</taxon>
    </lineage>
</organism>